<proteinExistence type="predicted"/>
<dbReference type="Proteomes" id="UP000729290">
    <property type="component" value="Unassembled WGS sequence"/>
</dbReference>
<keyword evidence="1" id="KW-0472">Membrane</keyword>
<dbReference type="EMBL" id="JACSNV010000004">
    <property type="protein sequence ID" value="MBM6877233.1"/>
    <property type="molecule type" value="Genomic_DNA"/>
</dbReference>
<comment type="caution">
    <text evidence="2">The sequence shown here is derived from an EMBL/GenBank/DDBJ whole genome shotgun (WGS) entry which is preliminary data.</text>
</comment>
<feature type="transmembrane region" description="Helical" evidence="1">
    <location>
        <begin position="85"/>
        <end position="103"/>
    </location>
</feature>
<evidence type="ECO:0000313" key="2">
    <source>
        <dbReference type="EMBL" id="MBM6877233.1"/>
    </source>
</evidence>
<evidence type="ECO:0000256" key="1">
    <source>
        <dbReference type="SAM" id="Phobius"/>
    </source>
</evidence>
<gene>
    <name evidence="2" type="ORF">H9X83_03535</name>
</gene>
<reference evidence="2 3" key="1">
    <citation type="journal article" date="2021" name="Sci. Rep.">
        <title>The distribution of antibiotic resistance genes in chicken gut microbiota commensals.</title>
        <authorList>
            <person name="Juricova H."/>
            <person name="Matiasovicova J."/>
            <person name="Kubasova T."/>
            <person name="Cejkova D."/>
            <person name="Rychlik I."/>
        </authorList>
    </citation>
    <scope>NUCLEOTIDE SEQUENCE [LARGE SCALE GENOMIC DNA]</scope>
    <source>
        <strain evidence="2 3">An431b</strain>
    </source>
</reference>
<organism evidence="2 3">
    <name type="scientific">Anaerotignum lactatifermentans</name>
    <dbReference type="NCBI Taxonomy" id="160404"/>
    <lineage>
        <taxon>Bacteria</taxon>
        <taxon>Bacillati</taxon>
        <taxon>Bacillota</taxon>
        <taxon>Clostridia</taxon>
        <taxon>Lachnospirales</taxon>
        <taxon>Anaerotignaceae</taxon>
        <taxon>Anaerotignum</taxon>
    </lineage>
</organism>
<evidence type="ECO:0008006" key="4">
    <source>
        <dbReference type="Google" id="ProtNLM"/>
    </source>
</evidence>
<feature type="transmembrane region" description="Helical" evidence="1">
    <location>
        <begin position="245"/>
        <end position="265"/>
    </location>
</feature>
<keyword evidence="1" id="KW-1133">Transmembrane helix</keyword>
<accession>A0ABS2G8Y3</accession>
<sequence length="267" mass="31247">MEWLGFLTVITAYWCFFLAAVTKRWGWALLPLWLAPVFAMTINYQSGMEINGLMVLICVAMFLLCRKGLTDVKMWNVKVRKKHNFLFGLLYVLIFLLMFYSLVQAQVQGYFLNLQGWGSSRLSALRLALTLIPLLALNVVYTRMVYTVIDRLHCKKEQVTLLACRAYIANEAGVEKGLNQGYFFEGIQNGVTYYFRMTRRTFYMIRKETKMRLEVRTGLLGGRYVVDLGQPDWLKRTRRRDRQDAKLGMVLFVLVAAAAIWYYWIFR</sequence>
<keyword evidence="1" id="KW-0812">Transmembrane</keyword>
<evidence type="ECO:0000313" key="3">
    <source>
        <dbReference type="Proteomes" id="UP000729290"/>
    </source>
</evidence>
<feature type="transmembrane region" description="Helical" evidence="1">
    <location>
        <begin position="43"/>
        <end position="64"/>
    </location>
</feature>
<keyword evidence="3" id="KW-1185">Reference proteome</keyword>
<name>A0ABS2G8Y3_9FIRM</name>
<dbReference type="RefSeq" id="WP_205133245.1">
    <property type="nucleotide sequence ID" value="NZ_JACSNT010000005.1"/>
</dbReference>
<feature type="transmembrane region" description="Helical" evidence="1">
    <location>
        <begin position="123"/>
        <end position="141"/>
    </location>
</feature>
<protein>
    <recommendedName>
        <fullName evidence="4">Cobalt transporter</fullName>
    </recommendedName>
</protein>